<accession>A0A2P8F8R6</accession>
<evidence type="ECO:0000313" key="1">
    <source>
        <dbReference type="EMBL" id="PSL18098.1"/>
    </source>
</evidence>
<name>A0A2P8F8R6_9RHOB</name>
<dbReference type="AlphaFoldDB" id="A0A2P8F8R6"/>
<comment type="caution">
    <text evidence="1">The sequence shown here is derived from an EMBL/GenBank/DDBJ whole genome shotgun (WGS) entry which is preliminary data.</text>
</comment>
<dbReference type="OrthoDB" id="7867680at2"/>
<protein>
    <submittedName>
        <fullName evidence="1">Uncharacterized protein</fullName>
    </submittedName>
</protein>
<organism evidence="1 2">
    <name type="scientific">Shimia abyssi</name>
    <dbReference type="NCBI Taxonomy" id="1662395"/>
    <lineage>
        <taxon>Bacteria</taxon>
        <taxon>Pseudomonadati</taxon>
        <taxon>Pseudomonadota</taxon>
        <taxon>Alphaproteobacteria</taxon>
        <taxon>Rhodobacterales</taxon>
        <taxon>Roseobacteraceae</taxon>
    </lineage>
</organism>
<gene>
    <name evidence="1" type="ORF">CLV88_11222</name>
</gene>
<dbReference type="RefSeq" id="WP_106609434.1">
    <property type="nucleotide sequence ID" value="NZ_PYGJ01000012.1"/>
</dbReference>
<dbReference type="EMBL" id="PYGJ01000012">
    <property type="protein sequence ID" value="PSL18098.1"/>
    <property type="molecule type" value="Genomic_DNA"/>
</dbReference>
<keyword evidence="2" id="KW-1185">Reference proteome</keyword>
<evidence type="ECO:0000313" key="2">
    <source>
        <dbReference type="Proteomes" id="UP000240418"/>
    </source>
</evidence>
<dbReference type="Proteomes" id="UP000240418">
    <property type="component" value="Unassembled WGS sequence"/>
</dbReference>
<proteinExistence type="predicted"/>
<sequence length="59" mass="6625">MTSHDAIVEINTAIDRLRAVRDTLGKQLVDGSCQSSEKRQLSELHDRVAQTIEAYKRGN</sequence>
<reference evidence="1 2" key="1">
    <citation type="submission" date="2018-03" db="EMBL/GenBank/DDBJ databases">
        <title>Genomic Encyclopedia of Archaeal and Bacterial Type Strains, Phase II (KMG-II): from individual species to whole genera.</title>
        <authorList>
            <person name="Goeker M."/>
        </authorList>
    </citation>
    <scope>NUCLEOTIDE SEQUENCE [LARGE SCALE GENOMIC DNA]</scope>
    <source>
        <strain evidence="1 2">DSM 100673</strain>
    </source>
</reference>